<reference evidence="2 3" key="1">
    <citation type="submission" date="2019-05" db="EMBL/GenBank/DDBJ databases">
        <authorList>
            <person name="Lee S.D."/>
        </authorList>
    </citation>
    <scope>NUCLEOTIDE SEQUENCE [LARGE SCALE GENOMIC DNA]</scope>
    <source>
        <strain evidence="2 3">C5-26</strain>
    </source>
</reference>
<organism evidence="2 3">
    <name type="scientific">Leekyejoonella antrihumi</name>
    <dbReference type="NCBI Taxonomy" id="1660198"/>
    <lineage>
        <taxon>Bacteria</taxon>
        <taxon>Bacillati</taxon>
        <taxon>Actinomycetota</taxon>
        <taxon>Actinomycetes</taxon>
        <taxon>Micrococcales</taxon>
        <taxon>Dermacoccaceae</taxon>
        <taxon>Leekyejoonella</taxon>
    </lineage>
</organism>
<dbReference type="OrthoDB" id="5225121at2"/>
<gene>
    <name evidence="2" type="ORF">FGL98_12015</name>
</gene>
<sequence length="69" mass="7145">MTRALIATRVRIIKAVEGRDEKGQGTLEYVGMIALAALLVGAIVTAFGSGTALSGEVTKAINKISTIMP</sequence>
<name>A0A563E162_9MICO</name>
<evidence type="ECO:0008006" key="4">
    <source>
        <dbReference type="Google" id="ProtNLM"/>
    </source>
</evidence>
<keyword evidence="1" id="KW-1133">Transmembrane helix</keyword>
<dbReference type="AlphaFoldDB" id="A0A563E162"/>
<keyword evidence="3" id="KW-1185">Reference proteome</keyword>
<dbReference type="RefSeq" id="WP_146317013.1">
    <property type="nucleotide sequence ID" value="NZ_VCQV01000015.1"/>
</dbReference>
<feature type="transmembrane region" description="Helical" evidence="1">
    <location>
        <begin position="29"/>
        <end position="53"/>
    </location>
</feature>
<protein>
    <recommendedName>
        <fullName evidence="4">DUF4244 domain-containing protein</fullName>
    </recommendedName>
</protein>
<keyword evidence="1" id="KW-0472">Membrane</keyword>
<accession>A0A563E162</accession>
<proteinExistence type="predicted"/>
<comment type="caution">
    <text evidence="2">The sequence shown here is derived from an EMBL/GenBank/DDBJ whole genome shotgun (WGS) entry which is preliminary data.</text>
</comment>
<keyword evidence="1" id="KW-0812">Transmembrane</keyword>
<reference evidence="2 3" key="2">
    <citation type="submission" date="2019-08" db="EMBL/GenBank/DDBJ databases">
        <title>Jejuicoccus antrihumi gen. nov., sp. nov., a new member of the family Dermacoccaceae isolated from a cave.</title>
        <authorList>
            <person name="Schumann P."/>
            <person name="Kim I.S."/>
        </authorList>
    </citation>
    <scope>NUCLEOTIDE SEQUENCE [LARGE SCALE GENOMIC DNA]</scope>
    <source>
        <strain evidence="2 3">C5-26</strain>
    </source>
</reference>
<dbReference type="EMBL" id="VCQV01000015">
    <property type="protein sequence ID" value="TWP35951.1"/>
    <property type="molecule type" value="Genomic_DNA"/>
</dbReference>
<evidence type="ECO:0000256" key="1">
    <source>
        <dbReference type="SAM" id="Phobius"/>
    </source>
</evidence>
<evidence type="ECO:0000313" key="3">
    <source>
        <dbReference type="Proteomes" id="UP000320244"/>
    </source>
</evidence>
<dbReference type="Proteomes" id="UP000320244">
    <property type="component" value="Unassembled WGS sequence"/>
</dbReference>
<evidence type="ECO:0000313" key="2">
    <source>
        <dbReference type="EMBL" id="TWP35951.1"/>
    </source>
</evidence>